<name>A0AAW2Q2E1_SESRA</name>
<dbReference type="EMBL" id="JACGWJ010000016">
    <property type="protein sequence ID" value="KAL0361949.1"/>
    <property type="molecule type" value="Genomic_DNA"/>
</dbReference>
<feature type="region of interest" description="Disordered" evidence="1">
    <location>
        <begin position="45"/>
        <end position="66"/>
    </location>
</feature>
<comment type="caution">
    <text evidence="2">The sequence shown here is derived from an EMBL/GenBank/DDBJ whole genome shotgun (WGS) entry which is preliminary data.</text>
</comment>
<protein>
    <submittedName>
        <fullName evidence="2">Uncharacterized protein</fullName>
    </submittedName>
</protein>
<proteinExistence type="predicted"/>
<gene>
    <name evidence="2" type="ORF">Sradi_3879400</name>
</gene>
<sequence>MKIKFPVLADVGEVQGDPLQSSKMLCGSHLERAEKEFKQDVKRRTLEQMKEGPHIGGETKDGEETPIKVQPAKELLAIELIPKNPKETIGIGSQMEDTMHEEVIQCL</sequence>
<evidence type="ECO:0000256" key="1">
    <source>
        <dbReference type="SAM" id="MobiDB-lite"/>
    </source>
</evidence>
<reference evidence="2" key="1">
    <citation type="submission" date="2020-06" db="EMBL/GenBank/DDBJ databases">
        <authorList>
            <person name="Li T."/>
            <person name="Hu X."/>
            <person name="Zhang T."/>
            <person name="Song X."/>
            <person name="Zhang H."/>
            <person name="Dai N."/>
            <person name="Sheng W."/>
            <person name="Hou X."/>
            <person name="Wei L."/>
        </authorList>
    </citation>
    <scope>NUCLEOTIDE SEQUENCE</scope>
    <source>
        <strain evidence="2">G02</strain>
        <tissue evidence="2">Leaf</tissue>
    </source>
</reference>
<organism evidence="2">
    <name type="scientific">Sesamum radiatum</name>
    <name type="common">Black benniseed</name>
    <dbReference type="NCBI Taxonomy" id="300843"/>
    <lineage>
        <taxon>Eukaryota</taxon>
        <taxon>Viridiplantae</taxon>
        <taxon>Streptophyta</taxon>
        <taxon>Embryophyta</taxon>
        <taxon>Tracheophyta</taxon>
        <taxon>Spermatophyta</taxon>
        <taxon>Magnoliopsida</taxon>
        <taxon>eudicotyledons</taxon>
        <taxon>Gunneridae</taxon>
        <taxon>Pentapetalae</taxon>
        <taxon>asterids</taxon>
        <taxon>lamiids</taxon>
        <taxon>Lamiales</taxon>
        <taxon>Pedaliaceae</taxon>
        <taxon>Sesamum</taxon>
    </lineage>
</organism>
<accession>A0AAW2Q2E1</accession>
<reference evidence="2" key="2">
    <citation type="journal article" date="2024" name="Plant">
        <title>Genomic evolution and insights into agronomic trait innovations of Sesamum species.</title>
        <authorList>
            <person name="Miao H."/>
            <person name="Wang L."/>
            <person name="Qu L."/>
            <person name="Liu H."/>
            <person name="Sun Y."/>
            <person name="Le M."/>
            <person name="Wang Q."/>
            <person name="Wei S."/>
            <person name="Zheng Y."/>
            <person name="Lin W."/>
            <person name="Duan Y."/>
            <person name="Cao H."/>
            <person name="Xiong S."/>
            <person name="Wang X."/>
            <person name="Wei L."/>
            <person name="Li C."/>
            <person name="Ma Q."/>
            <person name="Ju M."/>
            <person name="Zhao R."/>
            <person name="Li G."/>
            <person name="Mu C."/>
            <person name="Tian Q."/>
            <person name="Mei H."/>
            <person name="Zhang T."/>
            <person name="Gao T."/>
            <person name="Zhang H."/>
        </authorList>
    </citation>
    <scope>NUCLEOTIDE SEQUENCE</scope>
    <source>
        <strain evidence="2">G02</strain>
    </source>
</reference>
<dbReference type="AlphaFoldDB" id="A0AAW2Q2E1"/>
<evidence type="ECO:0000313" key="2">
    <source>
        <dbReference type="EMBL" id="KAL0361949.1"/>
    </source>
</evidence>